<dbReference type="EMBL" id="JARELW010000016">
    <property type="protein sequence ID" value="MEA8802467.1"/>
    <property type="molecule type" value="Genomic_DNA"/>
</dbReference>
<dbReference type="AlphaFoldDB" id="A0AAW9LX22"/>
<comment type="caution">
    <text evidence="1">The sequence shown here is derived from an EMBL/GenBank/DDBJ whole genome shotgun (WGS) entry which is preliminary data.</text>
</comment>
<evidence type="ECO:0000313" key="2">
    <source>
        <dbReference type="Proteomes" id="UP001303386"/>
    </source>
</evidence>
<sequence>MVNTQLLAAQNKLVIAQAIGDRSMWEQAILSMKGIFESAKQTEDGMLNGHVNPLSTLNIDDVVFNYDMYGDLIVVDGDLLLGMSKINTDIINH</sequence>
<organism evidence="1 2">
    <name type="scientific">Klebsiella aerogenes</name>
    <name type="common">Enterobacter aerogenes</name>
    <dbReference type="NCBI Taxonomy" id="548"/>
    <lineage>
        <taxon>Bacteria</taxon>
        <taxon>Pseudomonadati</taxon>
        <taxon>Pseudomonadota</taxon>
        <taxon>Gammaproteobacteria</taxon>
        <taxon>Enterobacterales</taxon>
        <taxon>Enterobacteriaceae</taxon>
        <taxon>Klebsiella/Raoultella group</taxon>
        <taxon>Klebsiella</taxon>
    </lineage>
</organism>
<dbReference type="RefSeq" id="WP_323788158.1">
    <property type="nucleotide sequence ID" value="NZ_JARELW010000016.1"/>
</dbReference>
<reference evidence="1" key="1">
    <citation type="journal article" date="2023" name="J. Hosp. Infect.">
        <title>Cross-contamination of carbapenem-resistant Gram-negative bacteria between patients and hospital environment in the first year of a newly built surgical ward.</title>
        <authorList>
            <person name="Boutin S."/>
            <person name="Scherrer M."/>
            <person name="Spath I."/>
            <person name="Kocer K."/>
            <person name="Heeg K."/>
            <person name="Nurjadi D."/>
        </authorList>
    </citation>
    <scope>NUCLEOTIDE SEQUENCE</scope>
    <source>
        <strain evidence="1">KE10384</strain>
    </source>
</reference>
<evidence type="ECO:0000313" key="1">
    <source>
        <dbReference type="EMBL" id="MEA8802467.1"/>
    </source>
</evidence>
<gene>
    <name evidence="1" type="ORF">PZT46_24955</name>
</gene>
<dbReference type="Pfam" id="PF06301">
    <property type="entry name" value="Lambda_Kil"/>
    <property type="match status" value="1"/>
</dbReference>
<protein>
    <recommendedName>
        <fullName evidence="3">Host cell division inhibitory peptide Kil</fullName>
    </recommendedName>
</protein>
<accession>A0AAW9LX22</accession>
<dbReference type="Proteomes" id="UP001303386">
    <property type="component" value="Unassembled WGS sequence"/>
</dbReference>
<name>A0AAW9LX22_KLEAE</name>
<proteinExistence type="predicted"/>
<dbReference type="InterPro" id="IPR010444">
    <property type="entry name" value="Phage_lambda_Kil"/>
</dbReference>
<evidence type="ECO:0008006" key="3">
    <source>
        <dbReference type="Google" id="ProtNLM"/>
    </source>
</evidence>